<dbReference type="OrthoDB" id="4509729at2759"/>
<dbReference type="InParanoid" id="A0A2T3A6R3"/>
<organism evidence="2 3">
    <name type="scientific">Coniella lustricola</name>
    <dbReference type="NCBI Taxonomy" id="2025994"/>
    <lineage>
        <taxon>Eukaryota</taxon>
        <taxon>Fungi</taxon>
        <taxon>Dikarya</taxon>
        <taxon>Ascomycota</taxon>
        <taxon>Pezizomycotina</taxon>
        <taxon>Sordariomycetes</taxon>
        <taxon>Sordariomycetidae</taxon>
        <taxon>Diaporthales</taxon>
        <taxon>Schizoparmaceae</taxon>
        <taxon>Coniella</taxon>
    </lineage>
</organism>
<feature type="non-terminal residue" evidence="2">
    <location>
        <position position="1"/>
    </location>
</feature>
<feature type="non-terminal residue" evidence="2">
    <location>
        <position position="145"/>
    </location>
</feature>
<evidence type="ECO:0000313" key="2">
    <source>
        <dbReference type="EMBL" id="PSR83934.1"/>
    </source>
</evidence>
<sequence>HNSELALRRYLLLQEEHQSIRRHLDELSTSASSLTTTATTTSPAVSPTRPGHVRVDSAARRQHGGAARRAATLELSASMDPTMLAQMISEETKLFSVNEGIKRSLTELLNCETVRCDQALRQWIMGRLLEVEQELRVGRRRRSCP</sequence>
<evidence type="ECO:0000313" key="3">
    <source>
        <dbReference type="Proteomes" id="UP000241462"/>
    </source>
</evidence>
<accession>A0A2T3A6R3</accession>
<gene>
    <name evidence="2" type="ORF">BD289DRAFT_334211</name>
</gene>
<protein>
    <submittedName>
        <fullName evidence="2">Uncharacterized protein</fullName>
    </submittedName>
</protein>
<feature type="compositionally biased region" description="Low complexity" evidence="1">
    <location>
        <begin position="30"/>
        <end position="48"/>
    </location>
</feature>
<dbReference type="EMBL" id="KZ678452">
    <property type="protein sequence ID" value="PSR83934.1"/>
    <property type="molecule type" value="Genomic_DNA"/>
</dbReference>
<reference evidence="2 3" key="1">
    <citation type="journal article" date="2018" name="Mycol. Prog.">
        <title>Coniella lustricola, a new species from submerged detritus.</title>
        <authorList>
            <person name="Raudabaugh D.B."/>
            <person name="Iturriaga T."/>
            <person name="Carver A."/>
            <person name="Mondo S."/>
            <person name="Pangilinan J."/>
            <person name="Lipzen A."/>
            <person name="He G."/>
            <person name="Amirebrahimi M."/>
            <person name="Grigoriev I.V."/>
            <person name="Miller A.N."/>
        </authorList>
    </citation>
    <scope>NUCLEOTIDE SEQUENCE [LARGE SCALE GENOMIC DNA]</scope>
    <source>
        <strain evidence="2 3">B22-T-1</strain>
    </source>
</reference>
<dbReference type="Proteomes" id="UP000241462">
    <property type="component" value="Unassembled WGS sequence"/>
</dbReference>
<dbReference type="STRING" id="2025994.A0A2T3A6R3"/>
<name>A0A2T3A6R3_9PEZI</name>
<proteinExistence type="predicted"/>
<dbReference type="AlphaFoldDB" id="A0A2T3A6R3"/>
<keyword evidence="3" id="KW-1185">Reference proteome</keyword>
<feature type="region of interest" description="Disordered" evidence="1">
    <location>
        <begin position="30"/>
        <end position="51"/>
    </location>
</feature>
<evidence type="ECO:0000256" key="1">
    <source>
        <dbReference type="SAM" id="MobiDB-lite"/>
    </source>
</evidence>